<dbReference type="SUPFAM" id="SSF52343">
    <property type="entry name" value="Ferredoxin reductase-like, C-terminal NADP-linked domain"/>
    <property type="match status" value="1"/>
</dbReference>
<dbReference type="InterPro" id="IPR017927">
    <property type="entry name" value="FAD-bd_FR_type"/>
</dbReference>
<dbReference type="UniPathway" id="UPA00070">
    <property type="reaction ID" value="UER00945"/>
</dbReference>
<evidence type="ECO:0000256" key="2">
    <source>
        <dbReference type="ARBA" id="ARBA00022448"/>
    </source>
</evidence>
<sequence length="247" mass="27364">MQEEKGIIRANQKIAADTYEMVIQAEMTKAMEPGQFVEIRLPQFSLRRPISIASINEDTFTIVYKVVGDGTEALSHCRIQDELDLFGPAGHGFPIHEEKREVLLIGGGVGVPPLYEVAKRYRDLKAEVKVVLGFNDSDAVFYEEEFQRLGATVCIATMDGSLGCQGTVMDAIFEHSIDTSFVYACGPKPMLAAVEAKYQEGYISHEARMACGMGACMACVCKENKQDGHYRRICKDGPVFQLHEVIV</sequence>
<evidence type="ECO:0000259" key="14">
    <source>
        <dbReference type="PROSITE" id="PS51384"/>
    </source>
</evidence>
<proteinExistence type="inferred from homology"/>
<dbReference type="InterPro" id="IPR017938">
    <property type="entry name" value="Riboflavin_synthase-like_b-brl"/>
</dbReference>
<keyword evidence="10 11" id="KW-0411">Iron-sulfur</keyword>
<comment type="pathway">
    <text evidence="11">Pyrimidine metabolism; UMP biosynthesis via de novo pathway; orotate from (S)-dihydroorotate (NAD(+) route): step 1/1.</text>
</comment>
<feature type="binding site" evidence="11 13">
    <location>
        <position position="219"/>
    </location>
    <ligand>
        <name>[2Fe-2S] cluster</name>
        <dbReference type="ChEBI" id="CHEBI:190135"/>
    </ligand>
</feature>
<keyword evidence="5 11" id="KW-0479">Metal-binding</keyword>
<dbReference type="CDD" id="cd06218">
    <property type="entry name" value="DHOD_e_trans"/>
    <property type="match status" value="1"/>
</dbReference>
<dbReference type="Gene3D" id="3.40.50.80">
    <property type="entry name" value="Nucleotide-binding domain of ferredoxin-NADP reductase (FNR) module"/>
    <property type="match status" value="1"/>
</dbReference>
<evidence type="ECO:0000256" key="7">
    <source>
        <dbReference type="ARBA" id="ARBA00022975"/>
    </source>
</evidence>
<dbReference type="InterPro" id="IPR039261">
    <property type="entry name" value="FNR_nucleotide-bd"/>
</dbReference>
<dbReference type="InterPro" id="IPR019480">
    <property type="entry name" value="Dihydroorotate_DH_Fe-S-bd"/>
</dbReference>
<evidence type="ECO:0000256" key="13">
    <source>
        <dbReference type="PIRSR" id="PIRSR006816-2"/>
    </source>
</evidence>
<dbReference type="GO" id="GO:0009055">
    <property type="term" value="F:electron transfer activity"/>
    <property type="evidence" value="ECO:0007669"/>
    <property type="project" value="UniProtKB-UniRule"/>
</dbReference>
<keyword evidence="8 11" id="KW-0249">Electron transport</keyword>
<keyword evidence="16" id="KW-1185">Reference proteome</keyword>
<comment type="cofactor">
    <cofactor evidence="11">
        <name>[2Fe-2S] cluster</name>
        <dbReference type="ChEBI" id="CHEBI:190135"/>
    </cofactor>
    <text evidence="11">Binds 1 [2Fe-2S] cluster per subunit.</text>
</comment>
<organism evidence="15 16">
    <name type="scientific">Copranaerobaculum intestinale</name>
    <dbReference type="NCBI Taxonomy" id="2692629"/>
    <lineage>
        <taxon>Bacteria</taxon>
        <taxon>Bacillati</taxon>
        <taxon>Bacillota</taxon>
        <taxon>Erysipelotrichia</taxon>
        <taxon>Erysipelotrichales</taxon>
        <taxon>Erysipelotrichaceae</taxon>
        <taxon>Copranaerobaculum</taxon>
    </lineage>
</organism>
<dbReference type="PANTHER" id="PTHR43513:SF3">
    <property type="entry name" value="DIHYDROOROTATE DEHYDROGENASE B (NAD(+)), ELECTRON TRANSFER SUBUNIT-RELATED"/>
    <property type="match status" value="1"/>
</dbReference>
<dbReference type="InterPro" id="IPR050353">
    <property type="entry name" value="PyrK_electron_transfer"/>
</dbReference>
<dbReference type="PANTHER" id="PTHR43513">
    <property type="entry name" value="DIHYDROOROTATE DEHYDROGENASE B (NAD(+)), ELECTRON TRANSFER SUBUNIT"/>
    <property type="match status" value="1"/>
</dbReference>
<keyword evidence="7 11" id="KW-0665">Pyrimidine biosynthesis</keyword>
<evidence type="ECO:0000256" key="9">
    <source>
        <dbReference type="ARBA" id="ARBA00023004"/>
    </source>
</evidence>
<evidence type="ECO:0000256" key="1">
    <source>
        <dbReference type="ARBA" id="ARBA00006422"/>
    </source>
</evidence>
<dbReference type="GO" id="GO:0051537">
    <property type="term" value="F:2 iron, 2 sulfur cluster binding"/>
    <property type="evidence" value="ECO:0007669"/>
    <property type="project" value="UniProtKB-KW"/>
</dbReference>
<comment type="similarity">
    <text evidence="1 11">Belongs to the PyrK family.</text>
</comment>
<dbReference type="Pfam" id="PF00175">
    <property type="entry name" value="NAD_binding_1"/>
    <property type="match status" value="1"/>
</dbReference>
<dbReference type="Proteomes" id="UP000434036">
    <property type="component" value="Unassembled WGS sequence"/>
</dbReference>
<comment type="caution">
    <text evidence="15">The sequence shown here is derived from an EMBL/GenBank/DDBJ whole genome shotgun (WGS) entry which is preliminary data.</text>
</comment>
<dbReference type="InterPro" id="IPR001433">
    <property type="entry name" value="OxRdtase_FAD/NAD-bd"/>
</dbReference>
<evidence type="ECO:0000313" key="15">
    <source>
        <dbReference type="EMBL" id="MXQ73679.1"/>
    </source>
</evidence>
<evidence type="ECO:0000256" key="11">
    <source>
        <dbReference type="HAMAP-Rule" id="MF_01211"/>
    </source>
</evidence>
<dbReference type="Pfam" id="PF10418">
    <property type="entry name" value="DHODB_Fe-S_bind"/>
    <property type="match status" value="1"/>
</dbReference>
<evidence type="ECO:0000256" key="5">
    <source>
        <dbReference type="ARBA" id="ARBA00022723"/>
    </source>
</evidence>
<feature type="binding site" evidence="11 13">
    <location>
        <position position="234"/>
    </location>
    <ligand>
        <name>[2Fe-2S] cluster</name>
        <dbReference type="ChEBI" id="CHEBI:190135"/>
    </ligand>
</feature>
<comment type="cofactor">
    <cofactor evidence="13">
        <name>[2Fe-2S] cluster</name>
        <dbReference type="ChEBI" id="CHEBI:190135"/>
    </cofactor>
    <text evidence="13">Binds 1 [2Fe-2S] cluster per subunit.</text>
</comment>
<dbReference type="AlphaFoldDB" id="A0A6N8UAS6"/>
<evidence type="ECO:0000256" key="8">
    <source>
        <dbReference type="ARBA" id="ARBA00022982"/>
    </source>
</evidence>
<keyword evidence="3 11" id="KW-0285">Flavoprotein</keyword>
<feature type="domain" description="FAD-binding FR-type" evidence="14">
    <location>
        <begin position="1"/>
        <end position="95"/>
    </location>
</feature>
<dbReference type="PIRSF" id="PIRSF006816">
    <property type="entry name" value="Cyc3_hyd_g"/>
    <property type="match status" value="1"/>
</dbReference>
<dbReference type="GO" id="GO:0016491">
    <property type="term" value="F:oxidoreductase activity"/>
    <property type="evidence" value="ECO:0007669"/>
    <property type="project" value="InterPro"/>
</dbReference>
<dbReference type="GO" id="GO:0046872">
    <property type="term" value="F:metal ion binding"/>
    <property type="evidence" value="ECO:0007669"/>
    <property type="project" value="UniProtKB-KW"/>
</dbReference>
<name>A0A6N8UAS6_9FIRM</name>
<comment type="caution">
    <text evidence="11">Lacks conserved residue(s) required for the propagation of feature annotation.</text>
</comment>
<dbReference type="PROSITE" id="PS51384">
    <property type="entry name" value="FAD_FR"/>
    <property type="match status" value="1"/>
</dbReference>
<protein>
    <recommendedName>
        <fullName evidence="11">Dihydroorotate dehydrogenase B (NAD(+)), electron transfer subunit</fullName>
    </recommendedName>
    <alternativeName>
        <fullName evidence="11">Dihydroorotate oxidase B, electron transfer subunit</fullName>
    </alternativeName>
</protein>
<accession>A0A6N8UAS6</accession>
<dbReference type="InterPro" id="IPR012165">
    <property type="entry name" value="Cyt_c3_hydrogenase_gsu"/>
</dbReference>
<feature type="binding site" evidence="11 13">
    <location>
        <position position="211"/>
    </location>
    <ligand>
        <name>[2Fe-2S] cluster</name>
        <dbReference type="ChEBI" id="CHEBI:190135"/>
    </ligand>
</feature>
<comment type="cofactor">
    <cofactor evidence="11 12">
        <name>FAD</name>
        <dbReference type="ChEBI" id="CHEBI:57692"/>
    </cofactor>
    <text evidence="11 12">Binds 1 FAD per subunit.</text>
</comment>
<evidence type="ECO:0000256" key="3">
    <source>
        <dbReference type="ARBA" id="ARBA00022630"/>
    </source>
</evidence>
<reference evidence="15 16" key="1">
    <citation type="submission" date="2019-12" db="EMBL/GenBank/DDBJ databases">
        <authorList>
            <person name="Yang R."/>
        </authorList>
    </citation>
    <scope>NUCLEOTIDE SEQUENCE [LARGE SCALE GENOMIC DNA]</scope>
    <source>
        <strain evidence="15 16">DONG20-135</strain>
    </source>
</reference>
<feature type="binding site" evidence="11 12">
    <location>
        <begin position="70"/>
        <end position="71"/>
    </location>
    <ligand>
        <name>FAD</name>
        <dbReference type="ChEBI" id="CHEBI:57692"/>
    </ligand>
</feature>
<evidence type="ECO:0000256" key="12">
    <source>
        <dbReference type="PIRSR" id="PIRSR006816-1"/>
    </source>
</evidence>
<dbReference type="GO" id="GO:0044205">
    <property type="term" value="P:'de novo' UMP biosynthetic process"/>
    <property type="evidence" value="ECO:0007669"/>
    <property type="project" value="UniProtKB-UniRule"/>
</dbReference>
<evidence type="ECO:0000313" key="16">
    <source>
        <dbReference type="Proteomes" id="UP000434036"/>
    </source>
</evidence>
<comment type="function">
    <text evidence="11">Responsible for channeling the electrons from the oxidation of dihydroorotate from the FMN redox center in the PyrD type B subunit to the ultimate electron acceptor NAD(+).</text>
</comment>
<gene>
    <name evidence="11" type="primary">pyrK</name>
    <name evidence="15" type="ORF">GSF08_06985</name>
</gene>
<keyword evidence="9 11" id="KW-0408">Iron</keyword>
<evidence type="ECO:0000256" key="6">
    <source>
        <dbReference type="ARBA" id="ARBA00022827"/>
    </source>
</evidence>
<keyword evidence="2 11" id="KW-0813">Transport</keyword>
<dbReference type="Gene3D" id="2.40.30.10">
    <property type="entry name" value="Translation factors"/>
    <property type="match status" value="1"/>
</dbReference>
<dbReference type="EMBL" id="WUUQ01000002">
    <property type="protein sequence ID" value="MXQ73679.1"/>
    <property type="molecule type" value="Genomic_DNA"/>
</dbReference>
<dbReference type="InterPro" id="IPR023455">
    <property type="entry name" value="Dihydroorotate_DHASE_ETsu"/>
</dbReference>
<dbReference type="PRINTS" id="PR00409">
    <property type="entry name" value="PHDIOXRDTASE"/>
</dbReference>
<feature type="binding site" evidence="11 12">
    <location>
        <begin position="48"/>
        <end position="51"/>
    </location>
    <ligand>
        <name>FAD</name>
        <dbReference type="ChEBI" id="CHEBI:57692"/>
    </ligand>
</feature>
<dbReference type="GO" id="GO:0050660">
    <property type="term" value="F:flavin adenine dinucleotide binding"/>
    <property type="evidence" value="ECO:0007669"/>
    <property type="project" value="InterPro"/>
</dbReference>
<dbReference type="SUPFAM" id="SSF63380">
    <property type="entry name" value="Riboflavin synthase domain-like"/>
    <property type="match status" value="1"/>
</dbReference>
<comment type="subunit">
    <text evidence="11">Heterotetramer of 2 PyrK and 2 PyrD type B subunits.</text>
</comment>
<keyword evidence="4 11" id="KW-0001">2Fe-2S</keyword>
<feature type="binding site" evidence="11 13">
    <location>
        <position position="216"/>
    </location>
    <ligand>
        <name>[2Fe-2S] cluster</name>
        <dbReference type="ChEBI" id="CHEBI:190135"/>
    </ligand>
</feature>
<dbReference type="InterPro" id="IPR037117">
    <property type="entry name" value="Dihydroorotate_DH_ele_sf"/>
</dbReference>
<evidence type="ECO:0000256" key="4">
    <source>
        <dbReference type="ARBA" id="ARBA00022714"/>
    </source>
</evidence>
<keyword evidence="6 11" id="KW-0274">FAD</keyword>
<dbReference type="HAMAP" id="MF_01211">
    <property type="entry name" value="DHODB_Fe_S_bind"/>
    <property type="match status" value="1"/>
</dbReference>
<evidence type="ECO:0000256" key="10">
    <source>
        <dbReference type="ARBA" id="ARBA00023014"/>
    </source>
</evidence>
<dbReference type="Gene3D" id="2.10.240.10">
    <property type="entry name" value="Dihydroorotate dehydrogenase, electron transfer subunit"/>
    <property type="match status" value="1"/>
</dbReference>
<reference evidence="15 16" key="2">
    <citation type="submission" date="2020-01" db="EMBL/GenBank/DDBJ databases">
        <title>Clostridiaceae sp. nov. isolated from the gut of human by culturomics.</title>
        <authorList>
            <person name="Chang Y."/>
        </authorList>
    </citation>
    <scope>NUCLEOTIDE SEQUENCE [LARGE SCALE GENOMIC DNA]</scope>
    <source>
        <strain evidence="15 16">DONG20-135</strain>
    </source>
</reference>
<dbReference type="RefSeq" id="WP_160625114.1">
    <property type="nucleotide sequence ID" value="NZ_WUUQ01000002.1"/>
</dbReference>